<dbReference type="GO" id="GO:0005886">
    <property type="term" value="C:plasma membrane"/>
    <property type="evidence" value="ECO:0007669"/>
    <property type="project" value="InterPro"/>
</dbReference>
<feature type="signal peptide" evidence="2">
    <location>
        <begin position="1"/>
        <end position="24"/>
    </location>
</feature>
<dbReference type="KEGG" id="pye:A6J80_10980"/>
<accession>A0A1V0GSJ2</accession>
<gene>
    <name evidence="4" type="ORF">A6J80_10980</name>
</gene>
<dbReference type="InterPro" id="IPR003760">
    <property type="entry name" value="PnrA-like"/>
</dbReference>
<evidence type="ECO:0000313" key="5">
    <source>
        <dbReference type="Proteomes" id="UP000191257"/>
    </source>
</evidence>
<dbReference type="AlphaFoldDB" id="A0A1V0GSJ2"/>
<protein>
    <submittedName>
        <fullName evidence="4">BMP family ABC transporter substrate-binding protein</fullName>
    </submittedName>
</protein>
<proteinExistence type="predicted"/>
<dbReference type="Pfam" id="PF02608">
    <property type="entry name" value="Bmp"/>
    <property type="match status" value="1"/>
</dbReference>
<evidence type="ECO:0000313" key="4">
    <source>
        <dbReference type="EMBL" id="ARC36834.1"/>
    </source>
</evidence>
<dbReference type="SUPFAM" id="SSF53822">
    <property type="entry name" value="Periplasmic binding protein-like I"/>
    <property type="match status" value="1"/>
</dbReference>
<dbReference type="CDD" id="cd19963">
    <property type="entry name" value="PBP1_BMP-like"/>
    <property type="match status" value="1"/>
</dbReference>
<feature type="chain" id="PRO_5013183004" evidence="2">
    <location>
        <begin position="25"/>
        <end position="360"/>
    </location>
</feature>
<dbReference type="STRING" id="147645.A6J80_10980"/>
<dbReference type="InterPro" id="IPR028082">
    <property type="entry name" value="Peripla_BP_I"/>
</dbReference>
<dbReference type="Proteomes" id="UP000191257">
    <property type="component" value="Chromosome"/>
</dbReference>
<sequence length="360" mass="38199">MYHIIHAPLLGAILSMSWSGALLAQEPLDVAIVAPNAIGDVGWDHEIVRGKEVLEERFGDKLNVTVVDSVGEGPNATRAMNRLVANGTDILILGSFGYLSDGLALAKRSPDLKVLHIGGYQNLPNFATFTVRHYQASYLCGMAAGYATKNQQLGVVAAFPLPEVLGILNAYVLGAQSVNPDLKPVKVVWLNAWYDPPRDRSSAESLISQGADVVYSLFPGTPSAVATAEEKGVYAVTTLSDNSAHAPTKHLCAGQANFGVVYADVVQSVIDGTFEGKDTFAGVAEGAMEVAGLSKDLTEEQRAAILAKQDAMRDGSFDPFTGPVMNNDGSEAIASGKTLDSTEIKSMDFLVQGIDTRLQN</sequence>
<keyword evidence="1 2" id="KW-0732">Signal</keyword>
<organism evidence="4 5">
    <name type="scientific">Paracoccus yeei</name>
    <dbReference type="NCBI Taxonomy" id="147645"/>
    <lineage>
        <taxon>Bacteria</taxon>
        <taxon>Pseudomonadati</taxon>
        <taxon>Pseudomonadota</taxon>
        <taxon>Alphaproteobacteria</taxon>
        <taxon>Rhodobacterales</taxon>
        <taxon>Paracoccaceae</taxon>
        <taxon>Paracoccus</taxon>
    </lineage>
</organism>
<evidence type="ECO:0000259" key="3">
    <source>
        <dbReference type="Pfam" id="PF02608"/>
    </source>
</evidence>
<dbReference type="RefSeq" id="WP_080621514.1">
    <property type="nucleotide sequence ID" value="NZ_CAWMZI010000001.1"/>
</dbReference>
<name>A0A1V0GSJ2_9RHOB</name>
<dbReference type="InterPro" id="IPR052910">
    <property type="entry name" value="ABC-Purine-Binding"/>
</dbReference>
<dbReference type="EMBL" id="CP020442">
    <property type="protein sequence ID" value="ARC36834.1"/>
    <property type="molecule type" value="Genomic_DNA"/>
</dbReference>
<evidence type="ECO:0000256" key="2">
    <source>
        <dbReference type="SAM" id="SignalP"/>
    </source>
</evidence>
<dbReference type="Gene3D" id="3.40.50.2300">
    <property type="match status" value="2"/>
</dbReference>
<dbReference type="PANTHER" id="PTHR43208">
    <property type="entry name" value="ABC TRANSPORTER SUBSTRATE-BINDING PROTEIN"/>
    <property type="match status" value="1"/>
</dbReference>
<feature type="domain" description="ABC transporter substrate-binding protein PnrA-like" evidence="3">
    <location>
        <begin position="30"/>
        <end position="308"/>
    </location>
</feature>
<evidence type="ECO:0000256" key="1">
    <source>
        <dbReference type="ARBA" id="ARBA00022729"/>
    </source>
</evidence>
<reference evidence="4" key="1">
    <citation type="submission" date="2017-12" db="EMBL/GenBank/DDBJ databases">
        <title>FDA dAtabase for Regulatory Grade micrObial Sequences (FDA-ARGOS): Supporting development and validation of Infectious Disease Dx tests.</title>
        <authorList>
            <person name="Campos J."/>
            <person name="Goldberg B."/>
            <person name="Tallon L."/>
            <person name="Sadzewicz L."/>
            <person name="Sengamalay N."/>
            <person name="Ott S."/>
            <person name="Godinez A."/>
            <person name="Nagaraj S."/>
            <person name="Vyas G."/>
            <person name="Aluvathingal J."/>
            <person name="Nadendla S."/>
            <person name="Geyer C."/>
            <person name="Nandy P."/>
            <person name="Hobson J."/>
            <person name="Sichtig H."/>
        </authorList>
    </citation>
    <scope>NUCLEOTIDE SEQUENCE</scope>
    <source>
        <strain evidence="4">FDAARGOS_252</strain>
    </source>
</reference>
<keyword evidence="5" id="KW-1185">Reference proteome</keyword>
<dbReference type="PANTHER" id="PTHR43208:SF1">
    <property type="entry name" value="ABC TRANSPORTER SUBSTRATE-BINDING PROTEIN"/>
    <property type="match status" value="1"/>
</dbReference>